<name>A0A1M6HD15_9FIRM</name>
<organism evidence="1 2">
    <name type="scientific">Thermoclostridium caenicola</name>
    <dbReference type="NCBI Taxonomy" id="659425"/>
    <lineage>
        <taxon>Bacteria</taxon>
        <taxon>Bacillati</taxon>
        <taxon>Bacillota</taxon>
        <taxon>Clostridia</taxon>
        <taxon>Eubacteriales</taxon>
        <taxon>Oscillospiraceae</taxon>
        <taxon>Thermoclostridium</taxon>
    </lineage>
</organism>
<proteinExistence type="predicted"/>
<dbReference type="Proteomes" id="UP000324781">
    <property type="component" value="Unassembled WGS sequence"/>
</dbReference>
<sequence length="112" mass="12725">MSFSGMDITRNNRIIENLKSELLNSVAHLYSRLADDYCDNIKETALDTLSNVIIISYLLSRRLGLDYPMLEKDISAKIRLGLIQEHETEKYFGDLSALSHFRKRQSSAGNAS</sequence>
<dbReference type="AlphaFoldDB" id="A0A1M6HD15"/>
<dbReference type="InterPro" id="IPR025984">
    <property type="entry name" value="DCTPP"/>
</dbReference>
<dbReference type="GO" id="GO:0009143">
    <property type="term" value="P:nucleoside triphosphate catabolic process"/>
    <property type="evidence" value="ECO:0007669"/>
    <property type="project" value="InterPro"/>
</dbReference>
<protein>
    <submittedName>
        <fullName evidence="1">MazG-like family protein</fullName>
    </submittedName>
</protein>
<dbReference type="EMBL" id="FQZP01000031">
    <property type="protein sequence ID" value="SHJ20168.1"/>
    <property type="molecule type" value="Genomic_DNA"/>
</dbReference>
<reference evidence="1 2" key="1">
    <citation type="submission" date="2016-11" db="EMBL/GenBank/DDBJ databases">
        <authorList>
            <person name="Varghese N."/>
            <person name="Submissions S."/>
        </authorList>
    </citation>
    <scope>NUCLEOTIDE SEQUENCE [LARGE SCALE GENOMIC DNA]</scope>
    <source>
        <strain evidence="1 2">DSM 19027</strain>
    </source>
</reference>
<keyword evidence="2" id="KW-1185">Reference proteome</keyword>
<dbReference type="RefSeq" id="WP_149678972.1">
    <property type="nucleotide sequence ID" value="NZ_DAONMB010000171.1"/>
</dbReference>
<evidence type="ECO:0000313" key="1">
    <source>
        <dbReference type="EMBL" id="SHJ20168.1"/>
    </source>
</evidence>
<dbReference type="GO" id="GO:0047429">
    <property type="term" value="F:nucleoside triphosphate diphosphatase activity"/>
    <property type="evidence" value="ECO:0007669"/>
    <property type="project" value="InterPro"/>
</dbReference>
<dbReference type="OrthoDB" id="2381770at2"/>
<dbReference type="Pfam" id="PF12643">
    <property type="entry name" value="MazG-like"/>
    <property type="match status" value="1"/>
</dbReference>
<evidence type="ECO:0000313" key="2">
    <source>
        <dbReference type="Proteomes" id="UP000324781"/>
    </source>
</evidence>
<gene>
    <name evidence="1" type="ORF">SAMN05444373_103130</name>
</gene>
<accession>A0A1M6HD15</accession>